<accession>A0AAV4LX81</accession>
<reference evidence="1 2" key="1">
    <citation type="submission" date="2021-06" db="EMBL/GenBank/DDBJ databases">
        <title>Genome sequence of Babesia caballi.</title>
        <authorList>
            <person name="Yamagishi J."/>
            <person name="Kidaka T."/>
            <person name="Ochi A."/>
        </authorList>
    </citation>
    <scope>NUCLEOTIDE SEQUENCE [LARGE SCALE GENOMIC DNA]</scope>
    <source>
        <strain evidence="1">USDA-D6B2</strain>
    </source>
</reference>
<sequence length="296" mass="33382">MFLSWSFTDWPEDLKDVIDWILRVGGKDKESQGDDKESELQKAVEKLEGFTAATTHVGNFSVDGLFNYVAGALQHFIGYSINGNHALTGEGIGSNYGSSGYTSFYSNKAQWKEGWNADSTEANTVANIFLGSMPMVYCFVTYLYWKCQSSTRDGWSTQTLNTNTSGLNSYMLQMGFTTDQLSGIKGSEIVTLMTGDYHSFDGLKSVSKSGNSYPTFLKKLEQKHGETKITNAMQCPLYTLYRAAKAYLKYKFHQPKLEESDNNLEEIRKRLHEFTGASKSAYKLNEEYAKFYPRLV</sequence>
<evidence type="ECO:0000313" key="2">
    <source>
        <dbReference type="Proteomes" id="UP001497744"/>
    </source>
</evidence>
<dbReference type="AlphaFoldDB" id="A0AAV4LX81"/>
<dbReference type="GeneID" id="94196303"/>
<organism evidence="1 2">
    <name type="scientific">Babesia caballi</name>
    <dbReference type="NCBI Taxonomy" id="5871"/>
    <lineage>
        <taxon>Eukaryota</taxon>
        <taxon>Sar</taxon>
        <taxon>Alveolata</taxon>
        <taxon>Apicomplexa</taxon>
        <taxon>Aconoidasida</taxon>
        <taxon>Piroplasmida</taxon>
        <taxon>Babesiidae</taxon>
        <taxon>Babesia</taxon>
    </lineage>
</organism>
<name>A0AAV4LX81_BABCB</name>
<gene>
    <name evidence="1" type="ORF">BcabD6B2_42570</name>
</gene>
<comment type="caution">
    <text evidence="1">The sequence shown here is derived from an EMBL/GenBank/DDBJ whole genome shotgun (WGS) entry which is preliminary data.</text>
</comment>
<keyword evidence="2" id="KW-1185">Reference proteome</keyword>
<dbReference type="EMBL" id="BPLF01000003">
    <property type="protein sequence ID" value="GIX64822.1"/>
    <property type="molecule type" value="Genomic_DNA"/>
</dbReference>
<protein>
    <submittedName>
        <fullName evidence="1">Variant erythrocyte surface antigen-1 family protein</fullName>
    </submittedName>
</protein>
<proteinExistence type="predicted"/>
<dbReference type="RefSeq" id="XP_067716891.1">
    <property type="nucleotide sequence ID" value="XM_067860790.1"/>
</dbReference>
<evidence type="ECO:0000313" key="1">
    <source>
        <dbReference type="EMBL" id="GIX64822.1"/>
    </source>
</evidence>
<dbReference type="Proteomes" id="UP001497744">
    <property type="component" value="Unassembled WGS sequence"/>
</dbReference>